<dbReference type="AlphaFoldDB" id="A0A821C6Z9"/>
<accession>A0A821C6Z9</accession>
<reference evidence="1" key="1">
    <citation type="submission" date="2021-02" db="EMBL/GenBank/DDBJ databases">
        <authorList>
            <person name="Nowell W R."/>
        </authorList>
    </citation>
    <scope>NUCLEOTIDE SEQUENCE</scope>
</reference>
<sequence>MILEVTRGHQYQRWERREDLYNIKHPLDWIHTVRLTLSLQHSSELILLFMPAALPLLEHLNVTIEQPR</sequence>
<dbReference type="EMBL" id="CAJOBG010072053">
    <property type="protein sequence ID" value="CAF4598086.1"/>
    <property type="molecule type" value="Genomic_DNA"/>
</dbReference>
<dbReference type="Proteomes" id="UP000663866">
    <property type="component" value="Unassembled WGS sequence"/>
</dbReference>
<evidence type="ECO:0000313" key="1">
    <source>
        <dbReference type="EMBL" id="CAF4598086.1"/>
    </source>
</evidence>
<proteinExistence type="predicted"/>
<feature type="non-terminal residue" evidence="1">
    <location>
        <position position="1"/>
    </location>
</feature>
<organism evidence="1 2">
    <name type="scientific">Rotaria magnacalcarata</name>
    <dbReference type="NCBI Taxonomy" id="392030"/>
    <lineage>
        <taxon>Eukaryota</taxon>
        <taxon>Metazoa</taxon>
        <taxon>Spiralia</taxon>
        <taxon>Gnathifera</taxon>
        <taxon>Rotifera</taxon>
        <taxon>Eurotatoria</taxon>
        <taxon>Bdelloidea</taxon>
        <taxon>Philodinida</taxon>
        <taxon>Philodinidae</taxon>
        <taxon>Rotaria</taxon>
    </lineage>
</organism>
<keyword evidence="2" id="KW-1185">Reference proteome</keyword>
<evidence type="ECO:0000313" key="2">
    <source>
        <dbReference type="Proteomes" id="UP000663866"/>
    </source>
</evidence>
<protein>
    <submittedName>
        <fullName evidence="1">Uncharacterized protein</fullName>
    </submittedName>
</protein>
<comment type="caution">
    <text evidence="1">The sequence shown here is derived from an EMBL/GenBank/DDBJ whole genome shotgun (WGS) entry which is preliminary data.</text>
</comment>
<name>A0A821C6Z9_9BILA</name>
<gene>
    <name evidence="1" type="ORF">OVN521_LOCUS45053</name>
</gene>